<keyword evidence="6" id="KW-0902">Two-component regulatory system</keyword>
<dbReference type="CDD" id="cd00082">
    <property type="entry name" value="HisKA"/>
    <property type="match status" value="1"/>
</dbReference>
<dbReference type="InterPro" id="IPR036097">
    <property type="entry name" value="HisK_dim/P_sf"/>
</dbReference>
<keyword evidence="7" id="KW-1133">Transmembrane helix</keyword>
<feature type="transmembrane region" description="Helical" evidence="7">
    <location>
        <begin position="115"/>
        <end position="135"/>
    </location>
</feature>
<dbReference type="InterPro" id="IPR005467">
    <property type="entry name" value="His_kinase_dom"/>
</dbReference>
<dbReference type="GO" id="GO:0000155">
    <property type="term" value="F:phosphorelay sensor kinase activity"/>
    <property type="evidence" value="ECO:0007669"/>
    <property type="project" value="InterPro"/>
</dbReference>
<proteinExistence type="predicted"/>
<dbReference type="InterPro" id="IPR036890">
    <property type="entry name" value="HATPase_C_sf"/>
</dbReference>
<sequence length="463" mass="51372">MLLLLILIAFAAFFATHQVIFAAYSTFATFGLLFIMHADGNAFQYLWPSLPLFNGYSSILLGTGLIASGANFTRLFLSTRDHHPWLDKVLLALIFGVLALVVSTVVVDTQPVKKLLVLLALCAAILFTLSGVIAARKRFKEVRFFAIAWFGAVISSGIMTSRHWFGIEISEEVQFDSMRIVFVMDAALMGAAILDRFNQLRQARADALQLSLSEAERNLKISRRLRDLETRYAMALKFAESSNQRIADTVHDIRQPLHALRLNIQQMVDGQGRGARRDTAGQIEETFTYLEELVSQKLNISVEEWELDASKPKQETVAIGEVLRNVHEMFAPDAAAKGVSLRSVPSQAQVVLPPLDLMRIVTNLVSNGIKYTPKGKVLFGVRRHKSALWLHVYDRGSGLSPEALNHMRLRAVRGDTAMSTEGHGLGLSIVQSLVEKHGLRLRTRLLKGGGSCVSVLLELAHMQ</sequence>
<reference evidence="9" key="1">
    <citation type="journal article" date="2014" name="Int. J. Syst. Evol. Microbiol.">
        <title>Complete genome sequence of Corynebacterium casei LMG S-19264T (=DSM 44701T), isolated from a smear-ripened cheese.</title>
        <authorList>
            <consortium name="US DOE Joint Genome Institute (JGI-PGF)"/>
            <person name="Walter F."/>
            <person name="Albersmeier A."/>
            <person name="Kalinowski J."/>
            <person name="Ruckert C."/>
        </authorList>
    </citation>
    <scope>NUCLEOTIDE SEQUENCE</scope>
    <source>
        <strain evidence="9">CGMCC 1.15880</strain>
    </source>
</reference>
<evidence type="ECO:0000256" key="4">
    <source>
        <dbReference type="ARBA" id="ARBA00022679"/>
    </source>
</evidence>
<dbReference type="Gene3D" id="3.30.565.10">
    <property type="entry name" value="Histidine kinase-like ATPase, C-terminal domain"/>
    <property type="match status" value="1"/>
</dbReference>
<evidence type="ECO:0000256" key="6">
    <source>
        <dbReference type="ARBA" id="ARBA00023012"/>
    </source>
</evidence>
<comment type="catalytic activity">
    <reaction evidence="1">
        <text>ATP + protein L-histidine = ADP + protein N-phospho-L-histidine.</text>
        <dbReference type="EC" id="2.7.13.3"/>
    </reaction>
</comment>
<dbReference type="InterPro" id="IPR004358">
    <property type="entry name" value="Sig_transdc_His_kin-like_C"/>
</dbReference>
<evidence type="ECO:0000313" key="10">
    <source>
        <dbReference type="Proteomes" id="UP000628017"/>
    </source>
</evidence>
<dbReference type="Proteomes" id="UP000628017">
    <property type="component" value="Unassembled WGS sequence"/>
</dbReference>
<dbReference type="SUPFAM" id="SSF55874">
    <property type="entry name" value="ATPase domain of HSP90 chaperone/DNA topoisomerase II/histidine kinase"/>
    <property type="match status" value="1"/>
</dbReference>
<dbReference type="InterPro" id="IPR011623">
    <property type="entry name" value="7TMR_DISM_rcpt_extracell_dom1"/>
</dbReference>
<protein>
    <recommendedName>
        <fullName evidence="2">histidine kinase</fullName>
        <ecNumber evidence="2">2.7.13.3</ecNumber>
    </recommendedName>
</protein>
<evidence type="ECO:0000256" key="7">
    <source>
        <dbReference type="SAM" id="Phobius"/>
    </source>
</evidence>
<keyword evidence="3" id="KW-0597">Phosphoprotein</keyword>
<dbReference type="InterPro" id="IPR050736">
    <property type="entry name" value="Sensor_HK_Regulatory"/>
</dbReference>
<feature type="transmembrane region" description="Helical" evidence="7">
    <location>
        <begin position="55"/>
        <end position="77"/>
    </location>
</feature>
<comment type="caution">
    <text evidence="9">The sequence shown here is derived from an EMBL/GenBank/DDBJ whole genome shotgun (WGS) entry which is preliminary data.</text>
</comment>
<dbReference type="SMART" id="SM00387">
    <property type="entry name" value="HATPase_c"/>
    <property type="match status" value="1"/>
</dbReference>
<feature type="transmembrane region" description="Helical" evidence="7">
    <location>
        <begin position="142"/>
        <end position="165"/>
    </location>
</feature>
<keyword evidence="7" id="KW-0472">Membrane</keyword>
<evidence type="ECO:0000256" key="2">
    <source>
        <dbReference type="ARBA" id="ARBA00012438"/>
    </source>
</evidence>
<reference evidence="9" key="2">
    <citation type="submission" date="2020-09" db="EMBL/GenBank/DDBJ databases">
        <authorList>
            <person name="Sun Q."/>
            <person name="Zhou Y."/>
        </authorList>
    </citation>
    <scope>NUCLEOTIDE SEQUENCE</scope>
    <source>
        <strain evidence="9">CGMCC 1.15880</strain>
    </source>
</reference>
<evidence type="ECO:0000256" key="5">
    <source>
        <dbReference type="ARBA" id="ARBA00022777"/>
    </source>
</evidence>
<dbReference type="Pfam" id="PF02518">
    <property type="entry name" value="HATPase_c"/>
    <property type="match status" value="1"/>
</dbReference>
<accession>A0A916VN59</accession>
<evidence type="ECO:0000256" key="3">
    <source>
        <dbReference type="ARBA" id="ARBA00022553"/>
    </source>
</evidence>
<evidence type="ECO:0000313" key="9">
    <source>
        <dbReference type="EMBL" id="GGA09348.1"/>
    </source>
</evidence>
<dbReference type="InterPro" id="IPR003594">
    <property type="entry name" value="HATPase_dom"/>
</dbReference>
<dbReference type="EMBL" id="BMKA01000001">
    <property type="protein sequence ID" value="GGA09348.1"/>
    <property type="molecule type" value="Genomic_DNA"/>
</dbReference>
<dbReference type="EC" id="2.7.13.3" evidence="2"/>
<dbReference type="PRINTS" id="PR00344">
    <property type="entry name" value="BCTRLSENSOR"/>
</dbReference>
<feature type="domain" description="Histidine kinase" evidence="8">
    <location>
        <begin position="248"/>
        <end position="461"/>
    </location>
</feature>
<feature type="transmembrane region" description="Helical" evidence="7">
    <location>
        <begin position="89"/>
        <end position="109"/>
    </location>
</feature>
<keyword evidence="10" id="KW-1185">Reference proteome</keyword>
<dbReference type="SUPFAM" id="SSF47384">
    <property type="entry name" value="Homodimeric domain of signal transducing histidine kinase"/>
    <property type="match status" value="1"/>
</dbReference>
<dbReference type="PANTHER" id="PTHR43711:SF28">
    <property type="entry name" value="SENSOR HISTIDINE KINASE YXDK"/>
    <property type="match status" value="1"/>
</dbReference>
<keyword evidence="4" id="KW-0808">Transferase</keyword>
<dbReference type="PANTHER" id="PTHR43711">
    <property type="entry name" value="TWO-COMPONENT HISTIDINE KINASE"/>
    <property type="match status" value="1"/>
</dbReference>
<evidence type="ECO:0000256" key="1">
    <source>
        <dbReference type="ARBA" id="ARBA00000085"/>
    </source>
</evidence>
<evidence type="ECO:0000259" key="8">
    <source>
        <dbReference type="PROSITE" id="PS50109"/>
    </source>
</evidence>
<dbReference type="AlphaFoldDB" id="A0A916VN59"/>
<organism evidence="9 10">
    <name type="scientific">Neptunicoccus cionae</name>
    <dbReference type="NCBI Taxonomy" id="2035344"/>
    <lineage>
        <taxon>Bacteria</taxon>
        <taxon>Pseudomonadati</taxon>
        <taxon>Pseudomonadota</taxon>
        <taxon>Alphaproteobacteria</taxon>
        <taxon>Rhodobacterales</taxon>
        <taxon>Paracoccaceae</taxon>
        <taxon>Neptunicoccus</taxon>
    </lineage>
</organism>
<dbReference type="PROSITE" id="PS50109">
    <property type="entry name" value="HIS_KIN"/>
    <property type="match status" value="1"/>
</dbReference>
<gene>
    <name evidence="9" type="ORF">GCM10011498_06600</name>
</gene>
<name>A0A916VN59_9RHOB</name>
<keyword evidence="7" id="KW-0812">Transmembrane</keyword>
<dbReference type="Pfam" id="PF07695">
    <property type="entry name" value="7TMR-DISM_7TM"/>
    <property type="match status" value="1"/>
</dbReference>
<keyword evidence="5" id="KW-0418">Kinase</keyword>
<dbReference type="InterPro" id="IPR003661">
    <property type="entry name" value="HisK_dim/P_dom"/>
</dbReference>